<accession>A0AAP9MUX4</accession>
<dbReference type="InterPro" id="IPR009506">
    <property type="entry name" value="YjiS-like"/>
</dbReference>
<name>A0AAP9MUX4_ECOLX</name>
<dbReference type="Proteomes" id="UP000502462">
    <property type="component" value="Chromosome"/>
</dbReference>
<dbReference type="EMBL" id="CP051631">
    <property type="protein sequence ID" value="QJE08639.1"/>
    <property type="molecule type" value="Genomic_DNA"/>
</dbReference>
<evidence type="ECO:0000259" key="1">
    <source>
        <dbReference type="Pfam" id="PF06568"/>
    </source>
</evidence>
<evidence type="ECO:0000313" key="2">
    <source>
        <dbReference type="EMBL" id="QJE08639.1"/>
    </source>
</evidence>
<feature type="domain" description="YjiS-like" evidence="1">
    <location>
        <begin position="28"/>
        <end position="64"/>
    </location>
</feature>
<dbReference type="Pfam" id="PF06568">
    <property type="entry name" value="YjiS-like"/>
    <property type="match status" value="1"/>
</dbReference>
<reference evidence="2 3" key="1">
    <citation type="submission" date="2020-04" db="EMBL/GenBank/DDBJ databases">
        <title>Closed genome of O121:H19 shiga- toxin Escherichia coli isolated from flour in USA, 2016.</title>
        <authorList>
            <person name="Haendiges J."/>
            <person name="Jinneman K.C."/>
            <person name="Gonzalez-Escalona N."/>
        </authorList>
    </citation>
    <scope>NUCLEOTIDE SEQUENCE [LARGE SCALE GENOMIC DNA]</scope>
    <source>
        <strain evidence="2 3">FDA858783-1-52</strain>
    </source>
</reference>
<dbReference type="RefSeq" id="WP_000803264.1">
    <property type="nucleotide sequence ID" value="NZ_BDJN01000029.1"/>
</dbReference>
<protein>
    <submittedName>
        <fullName evidence="2">DUF1127 domain-containing protein</fullName>
    </submittedName>
</protein>
<proteinExistence type="predicted"/>
<evidence type="ECO:0000313" key="3">
    <source>
        <dbReference type="Proteomes" id="UP000502462"/>
    </source>
</evidence>
<organism evidence="2 3">
    <name type="scientific">Escherichia coli O121</name>
    <dbReference type="NCBI Taxonomy" id="1055537"/>
    <lineage>
        <taxon>Bacteria</taxon>
        <taxon>Pseudomonadati</taxon>
        <taxon>Pseudomonadota</taxon>
        <taxon>Gammaproteobacteria</taxon>
        <taxon>Enterobacterales</taxon>
        <taxon>Enterobacteriaceae</taxon>
        <taxon>Escherichia</taxon>
    </lineage>
</organism>
<sequence>MKPLKDEEAADGIHENKAKTPFIRLVQLWHAVRRWRRQMQTRRVLQQMSDERLRDIGLRREDVE</sequence>
<gene>
    <name evidence="2" type="ORF">A9225_10040</name>
</gene>
<dbReference type="AlphaFoldDB" id="A0AAP9MUX4"/>